<dbReference type="GO" id="GO:0005975">
    <property type="term" value="P:carbohydrate metabolic process"/>
    <property type="evidence" value="ECO:0007669"/>
    <property type="project" value="InterPro"/>
</dbReference>
<name>A0A8J3TGJ4_9ACTN</name>
<dbReference type="InterPro" id="IPR008928">
    <property type="entry name" value="6-hairpin_glycosidase_sf"/>
</dbReference>
<proteinExistence type="predicted"/>
<gene>
    <name evidence="3" type="ORF">Pme01_56500</name>
</gene>
<dbReference type="InterPro" id="IPR032856">
    <property type="entry name" value="GDE_N_bis"/>
</dbReference>
<keyword evidence="3" id="KW-0808">Transferase</keyword>
<dbReference type="InterPro" id="IPR012341">
    <property type="entry name" value="6hp_glycosidase-like_sf"/>
</dbReference>
<feature type="domain" description="Putative glycogen debranching enzyme N-terminal" evidence="1">
    <location>
        <begin position="10"/>
        <end position="189"/>
    </location>
</feature>
<dbReference type="EMBL" id="BOON01000065">
    <property type="protein sequence ID" value="GII26053.1"/>
    <property type="molecule type" value="Genomic_DNA"/>
</dbReference>
<dbReference type="Pfam" id="PF22422">
    <property type="entry name" value="MGH1-like_GH"/>
    <property type="match status" value="1"/>
</dbReference>
<evidence type="ECO:0000259" key="1">
    <source>
        <dbReference type="Pfam" id="PF14742"/>
    </source>
</evidence>
<dbReference type="InterPro" id="IPR054491">
    <property type="entry name" value="MGH1-like_GH"/>
</dbReference>
<accession>A0A8J3TGJ4</accession>
<evidence type="ECO:0000259" key="2">
    <source>
        <dbReference type="Pfam" id="PF22422"/>
    </source>
</evidence>
<dbReference type="AlphaFoldDB" id="A0A8J3TGJ4"/>
<dbReference type="Gene3D" id="1.50.10.10">
    <property type="match status" value="1"/>
</dbReference>
<comment type="caution">
    <text evidence="3">The sequence shown here is derived from an EMBL/GenBank/DDBJ whole genome shotgun (WGS) entry which is preliminary data.</text>
</comment>
<protein>
    <submittedName>
        <fullName evidence="3">Aminotransferase</fullName>
    </submittedName>
</protein>
<dbReference type="Pfam" id="PF14742">
    <property type="entry name" value="GDE_N_bis"/>
    <property type="match status" value="1"/>
</dbReference>
<keyword evidence="3" id="KW-0032">Aminotransferase</keyword>
<evidence type="ECO:0000313" key="3">
    <source>
        <dbReference type="EMBL" id="GII26053.1"/>
    </source>
</evidence>
<sequence>MKLPQVNILEGITFVVSDMRGDITPDPDEPAGLFYRDMRHLSRWQVRLNGNQLDALSGEAVEYDEAVFFLVEPTGTIYRNPTVSLLRRRNVGDGMRESLELTNHSVEPLPLELSILFGADFADIFEVKDRLQKTGRSYRRVGPDQVTLGYERGDFRRETMIRATDAFYTDESVTFRIMLQPRETWRTEVEVAVATANLRPTVRRAHEPNMPYGLQEWLDAAPRLESGWDDLRRIYHGSLVDLAALRFYPDTIPESSLPAAGLPWFMALFGRDSLITSYQALPFVPEMCRTTLRALAAQQATEIDDFRDAEPGKILHELRHGERAYFREAPQSPYYGAADTTPLFLIVLDEYERWTGDRETVQALEGPARAAVTWMEKYGDLTGDGFISYLSRNPESGLRVQCWKDSQNSIVYPDGTPAPLPQATCEIQGYAYDARRRTARLARECWGDLGLADRLERDADALRKRFHEIFWLPDEGFYALARDGEGRPVPTLASNIGHLLWSGIVPDENVDAVVGHLMGENLFSGWGVRTVADGQPAYNPMEYHNGTVWPHDSALIAMGLTRYGRHTEAARLAEAMLEAAAYFQYRLPEALVGFDRKATGVPIGYASACSPQAWASGTPLLLLRSMMGLEPRRDGLGVDAHVPLRFGHLALSGIPGWWGRADAFSLATVATS</sequence>
<dbReference type="SUPFAM" id="SSF48208">
    <property type="entry name" value="Six-hairpin glycosidases"/>
    <property type="match status" value="1"/>
</dbReference>
<dbReference type="Proteomes" id="UP000599074">
    <property type="component" value="Unassembled WGS sequence"/>
</dbReference>
<keyword evidence="4" id="KW-1185">Reference proteome</keyword>
<evidence type="ECO:0000313" key="4">
    <source>
        <dbReference type="Proteomes" id="UP000599074"/>
    </source>
</evidence>
<organism evidence="3 4">
    <name type="scientific">Planosporangium mesophilum</name>
    <dbReference type="NCBI Taxonomy" id="689768"/>
    <lineage>
        <taxon>Bacteria</taxon>
        <taxon>Bacillati</taxon>
        <taxon>Actinomycetota</taxon>
        <taxon>Actinomycetes</taxon>
        <taxon>Micromonosporales</taxon>
        <taxon>Micromonosporaceae</taxon>
        <taxon>Planosporangium</taxon>
    </lineage>
</organism>
<reference evidence="3" key="1">
    <citation type="submission" date="2021-01" db="EMBL/GenBank/DDBJ databases">
        <title>Whole genome shotgun sequence of Planosporangium mesophilum NBRC 109066.</title>
        <authorList>
            <person name="Komaki H."/>
            <person name="Tamura T."/>
        </authorList>
    </citation>
    <scope>NUCLEOTIDE SEQUENCE</scope>
    <source>
        <strain evidence="3">NBRC 109066</strain>
    </source>
</reference>
<feature type="domain" description="Mannosylglycerate hydrolase MGH1-like glycoside hydrolase" evidence="2">
    <location>
        <begin position="423"/>
        <end position="580"/>
    </location>
</feature>
<dbReference type="GO" id="GO:0008483">
    <property type="term" value="F:transaminase activity"/>
    <property type="evidence" value="ECO:0007669"/>
    <property type="project" value="UniProtKB-KW"/>
</dbReference>